<comment type="caution">
    <text evidence="2">The sequence shown here is derived from an EMBL/GenBank/DDBJ whole genome shotgun (WGS) entry which is preliminary data.</text>
</comment>
<reference evidence="3" key="1">
    <citation type="journal article" date="2019" name="Int. J. Syst. Evol. Microbiol.">
        <title>The Global Catalogue of Microorganisms (GCM) 10K type strain sequencing project: providing services to taxonomists for standard genome sequencing and annotation.</title>
        <authorList>
            <consortium name="The Broad Institute Genomics Platform"/>
            <consortium name="The Broad Institute Genome Sequencing Center for Infectious Disease"/>
            <person name="Wu L."/>
            <person name="Ma J."/>
        </authorList>
    </citation>
    <scope>NUCLEOTIDE SEQUENCE [LARGE SCALE GENOMIC DNA]</scope>
    <source>
        <strain evidence="3">CCUG 57942</strain>
    </source>
</reference>
<keyword evidence="1" id="KW-0732">Signal</keyword>
<sequence length="518" mass="57078">MKPLKLTLLLTIPLFTASANWRNEVGWSDLQTWTQEEGVILPVTNTVFAGMVEAENGSDKLSIYAPNPSESEFNDITINDVYGETLTYSGHATGVAKRFFGNQSSISPDILQANVYGTNRFLNLIISYPSSWSENVMSHAYIGNFADSIDSETEEVTETKEQKSERFCRAFDYSAAEGNILHISGANNNSSTTLPHIWSHAYNNITIGRSDGLHSAGTVPSNFHGEKRQKPELVFPATTTSSSTGSCASIAAVLHAQAQTHDSSLAQQQLTLKSILLAGADKSKFPNWSNTSTKPIDVLYGAGEINILNSFRILLAADAQKNTDVPRYGWDHTSITAAESITYAFSVPDYASSATISANLSWNRTVTRTRSGRNWISSYDSLSNLSLTITNSSGTPIFVSDSPYDNLEHIWLENLAPGNYTLEVNMPTGNDTTFALAWRVDLKTNAPPQLTINQSGDYQIQFSQLSPNHTYRIERSNNLIDWFTLTTSQSDAQGSLLYSEPSPLPSSQNFYRLRYFSP</sequence>
<dbReference type="SUPFAM" id="SSF49785">
    <property type="entry name" value="Galactose-binding domain-like"/>
    <property type="match status" value="1"/>
</dbReference>
<gene>
    <name evidence="2" type="ORF">ACFSW8_09485</name>
</gene>
<protein>
    <recommendedName>
        <fullName evidence="4">Peptidase S8/S53 domain-containing protein</fullName>
    </recommendedName>
</protein>
<evidence type="ECO:0000313" key="2">
    <source>
        <dbReference type="EMBL" id="MFD2159127.1"/>
    </source>
</evidence>
<dbReference type="SUPFAM" id="SSF52743">
    <property type="entry name" value="Subtilisin-like"/>
    <property type="match status" value="1"/>
</dbReference>
<evidence type="ECO:0000313" key="3">
    <source>
        <dbReference type="Proteomes" id="UP001597389"/>
    </source>
</evidence>
<dbReference type="EMBL" id="JBHUJB010000037">
    <property type="protein sequence ID" value="MFD2159127.1"/>
    <property type="molecule type" value="Genomic_DNA"/>
</dbReference>
<feature type="chain" id="PRO_5045419247" description="Peptidase S8/S53 domain-containing protein" evidence="1">
    <location>
        <begin position="22"/>
        <end position="518"/>
    </location>
</feature>
<dbReference type="InterPro" id="IPR008979">
    <property type="entry name" value="Galactose-bd-like_sf"/>
</dbReference>
<organism evidence="2 3">
    <name type="scientific">Rubritalea tangerina</name>
    <dbReference type="NCBI Taxonomy" id="430798"/>
    <lineage>
        <taxon>Bacteria</taxon>
        <taxon>Pseudomonadati</taxon>
        <taxon>Verrucomicrobiota</taxon>
        <taxon>Verrucomicrobiia</taxon>
        <taxon>Verrucomicrobiales</taxon>
        <taxon>Rubritaleaceae</taxon>
        <taxon>Rubritalea</taxon>
    </lineage>
</organism>
<evidence type="ECO:0008006" key="4">
    <source>
        <dbReference type="Google" id="ProtNLM"/>
    </source>
</evidence>
<evidence type="ECO:0000256" key="1">
    <source>
        <dbReference type="SAM" id="SignalP"/>
    </source>
</evidence>
<dbReference type="RefSeq" id="WP_377091077.1">
    <property type="nucleotide sequence ID" value="NZ_JBHSJL010000014.1"/>
</dbReference>
<name>A0ABW4ZBY6_9BACT</name>
<keyword evidence="3" id="KW-1185">Reference proteome</keyword>
<feature type="signal peptide" evidence="1">
    <location>
        <begin position="1"/>
        <end position="21"/>
    </location>
</feature>
<accession>A0ABW4ZBY6</accession>
<dbReference type="Gene3D" id="3.40.50.200">
    <property type="entry name" value="Peptidase S8/S53 domain"/>
    <property type="match status" value="1"/>
</dbReference>
<proteinExistence type="predicted"/>
<dbReference type="Proteomes" id="UP001597389">
    <property type="component" value="Unassembled WGS sequence"/>
</dbReference>
<dbReference type="InterPro" id="IPR036852">
    <property type="entry name" value="Peptidase_S8/S53_dom_sf"/>
</dbReference>
<dbReference type="Gene3D" id="2.60.120.380">
    <property type="match status" value="1"/>
</dbReference>